<comment type="subcellular location">
    <subcellularLocation>
        <location evidence="1">Secreted</location>
        <location evidence="1">Cell wall</location>
    </subcellularLocation>
</comment>
<feature type="chain" id="PRO_5032620722" description="pectinesterase" evidence="10">
    <location>
        <begin position="29"/>
        <end position="397"/>
    </location>
</feature>
<dbReference type="SUPFAM" id="SSF51126">
    <property type="entry name" value="Pectin lyase-like"/>
    <property type="match status" value="1"/>
</dbReference>
<evidence type="ECO:0000256" key="10">
    <source>
        <dbReference type="SAM" id="SignalP"/>
    </source>
</evidence>
<evidence type="ECO:0000256" key="2">
    <source>
        <dbReference type="ARBA" id="ARBA00005184"/>
    </source>
</evidence>
<dbReference type="Proteomes" id="UP000652761">
    <property type="component" value="Unassembled WGS sequence"/>
</dbReference>
<keyword evidence="5" id="KW-0134">Cell wall</keyword>
<protein>
    <recommendedName>
        <fullName evidence="4">pectinesterase</fullName>
        <ecNumber evidence="4">3.1.1.11</ecNumber>
    </recommendedName>
</protein>
<evidence type="ECO:0000256" key="5">
    <source>
        <dbReference type="ARBA" id="ARBA00022512"/>
    </source>
</evidence>
<evidence type="ECO:0000256" key="3">
    <source>
        <dbReference type="ARBA" id="ARBA00008891"/>
    </source>
</evidence>
<evidence type="ECO:0000313" key="13">
    <source>
        <dbReference type="Proteomes" id="UP000652761"/>
    </source>
</evidence>
<dbReference type="OrthoDB" id="2019149at2759"/>
<comment type="caution">
    <text evidence="12">The sequence shown here is derived from an EMBL/GenBank/DDBJ whole genome shotgun (WGS) entry which is preliminary data.</text>
</comment>
<dbReference type="UniPathway" id="UPA00545">
    <property type="reaction ID" value="UER00823"/>
</dbReference>
<evidence type="ECO:0000256" key="9">
    <source>
        <dbReference type="ARBA" id="ARBA00023085"/>
    </source>
</evidence>
<dbReference type="PANTHER" id="PTHR31321:SF81">
    <property type="entry name" value="PECTINESTERASE"/>
    <property type="match status" value="1"/>
</dbReference>
<dbReference type="PANTHER" id="PTHR31321">
    <property type="entry name" value="ACYL-COA THIOESTER HYDROLASE YBHC-RELATED"/>
    <property type="match status" value="1"/>
</dbReference>
<keyword evidence="6" id="KW-0964">Secreted</keyword>
<proteinExistence type="inferred from homology"/>
<accession>A0A843TLH8</accession>
<comment type="similarity">
    <text evidence="3">Belongs to the pectinesterase family.</text>
</comment>
<evidence type="ECO:0000256" key="8">
    <source>
        <dbReference type="ARBA" id="ARBA00022801"/>
    </source>
</evidence>
<keyword evidence="8" id="KW-0378">Hydrolase</keyword>
<dbReference type="Gene3D" id="2.160.20.10">
    <property type="entry name" value="Single-stranded right-handed beta-helix, Pectin lyase-like"/>
    <property type="match status" value="1"/>
</dbReference>
<dbReference type="AlphaFoldDB" id="A0A843TLH8"/>
<feature type="domain" description="Pectinesterase catalytic" evidence="11">
    <location>
        <begin position="90"/>
        <end position="382"/>
    </location>
</feature>
<dbReference type="InterPro" id="IPR000070">
    <property type="entry name" value="Pectinesterase_cat"/>
</dbReference>
<dbReference type="Pfam" id="PF01095">
    <property type="entry name" value="Pectinesterase"/>
    <property type="match status" value="1"/>
</dbReference>
<organism evidence="12 13">
    <name type="scientific">Colocasia esculenta</name>
    <name type="common">Wild taro</name>
    <name type="synonym">Arum esculentum</name>
    <dbReference type="NCBI Taxonomy" id="4460"/>
    <lineage>
        <taxon>Eukaryota</taxon>
        <taxon>Viridiplantae</taxon>
        <taxon>Streptophyta</taxon>
        <taxon>Embryophyta</taxon>
        <taxon>Tracheophyta</taxon>
        <taxon>Spermatophyta</taxon>
        <taxon>Magnoliopsida</taxon>
        <taxon>Liliopsida</taxon>
        <taxon>Araceae</taxon>
        <taxon>Aroideae</taxon>
        <taxon>Colocasieae</taxon>
        <taxon>Colocasia</taxon>
    </lineage>
</organism>
<dbReference type="InterPro" id="IPR011050">
    <property type="entry name" value="Pectin_lyase_fold/virulence"/>
</dbReference>
<evidence type="ECO:0000256" key="4">
    <source>
        <dbReference type="ARBA" id="ARBA00013229"/>
    </source>
</evidence>
<keyword evidence="9" id="KW-0063">Aspartyl esterase</keyword>
<keyword evidence="7 10" id="KW-0732">Signal</keyword>
<reference evidence="12" key="1">
    <citation type="submission" date="2017-07" db="EMBL/GenBank/DDBJ databases">
        <title>Taro Niue Genome Assembly and Annotation.</title>
        <authorList>
            <person name="Atibalentja N."/>
            <person name="Keating K."/>
            <person name="Fields C.J."/>
        </authorList>
    </citation>
    <scope>NUCLEOTIDE SEQUENCE</scope>
    <source>
        <strain evidence="12">Niue_2</strain>
        <tissue evidence="12">Leaf</tissue>
    </source>
</reference>
<sequence length="397" mass="43953">MGSEGRPALLLSAILLLSASYLPLQTTSRPLQLKEEDDYVRWVRWNVDKFRERAVILSSKAGKDVSPEISSSSGLDLKLEKAEASKVRYSVSQDGTGDFSSIREALDAIPKKNAERVILDIKPGIYREKVVIPKTMSFVTFLGDATSPPVLTGNDTAFTRGKDGKFMKTFHSATVAVNGDYFIAVNIIFENTAPYPEKGSKEGQAVALRVSGNKAAFYNCSFDGVQDTLYDHKGLHYFNGCFIQGAIDFICGYGRSFYENCHLNSISKGVASLTAQKRSRRSMDSGFSFVNSTITGTGSVYLGRAWGDHSRVVFSYTFMEKLVLPEGWNSWRVRRPELSGVFYGEYNCSGPGADWTGRVHWAHLLTEEEAQPFLGTYYVEGDTWLLNPTTATTSLKA</sequence>
<evidence type="ECO:0000313" key="12">
    <source>
        <dbReference type="EMBL" id="MQL72548.1"/>
    </source>
</evidence>
<dbReference type="GO" id="GO:0042545">
    <property type="term" value="P:cell wall modification"/>
    <property type="evidence" value="ECO:0007669"/>
    <property type="project" value="InterPro"/>
</dbReference>
<comment type="pathway">
    <text evidence="2">Glycan metabolism; pectin degradation; 2-dehydro-3-deoxy-D-gluconate from pectin: step 1/5.</text>
</comment>
<dbReference type="EMBL" id="NMUH01000135">
    <property type="protein sequence ID" value="MQL72548.1"/>
    <property type="molecule type" value="Genomic_DNA"/>
</dbReference>
<dbReference type="GO" id="GO:0030599">
    <property type="term" value="F:pectinesterase activity"/>
    <property type="evidence" value="ECO:0007669"/>
    <property type="project" value="UniProtKB-EC"/>
</dbReference>
<name>A0A843TLH8_COLES</name>
<dbReference type="GO" id="GO:0045490">
    <property type="term" value="P:pectin catabolic process"/>
    <property type="evidence" value="ECO:0007669"/>
    <property type="project" value="UniProtKB-UniPathway"/>
</dbReference>
<dbReference type="FunFam" id="2.160.20.10:FF:000008">
    <property type="entry name" value="Pectinesterase"/>
    <property type="match status" value="1"/>
</dbReference>
<evidence type="ECO:0000259" key="11">
    <source>
        <dbReference type="Pfam" id="PF01095"/>
    </source>
</evidence>
<evidence type="ECO:0000256" key="1">
    <source>
        <dbReference type="ARBA" id="ARBA00004191"/>
    </source>
</evidence>
<evidence type="ECO:0000256" key="6">
    <source>
        <dbReference type="ARBA" id="ARBA00022525"/>
    </source>
</evidence>
<evidence type="ECO:0000256" key="7">
    <source>
        <dbReference type="ARBA" id="ARBA00022729"/>
    </source>
</evidence>
<gene>
    <name evidence="12" type="ORF">Taro_004901</name>
</gene>
<dbReference type="InterPro" id="IPR012334">
    <property type="entry name" value="Pectin_lyas_fold"/>
</dbReference>
<keyword evidence="13" id="KW-1185">Reference proteome</keyword>
<dbReference type="EC" id="3.1.1.11" evidence="4"/>
<feature type="signal peptide" evidence="10">
    <location>
        <begin position="1"/>
        <end position="28"/>
    </location>
</feature>